<reference evidence="1" key="1">
    <citation type="journal article" date="2021" name="Proc. Natl. Acad. Sci. U.S.A.">
        <title>A Catalog of Tens of Thousands of Viruses from Human Metagenomes Reveals Hidden Associations with Chronic Diseases.</title>
        <authorList>
            <person name="Tisza M.J."/>
            <person name="Buck C.B."/>
        </authorList>
    </citation>
    <scope>NUCLEOTIDE SEQUENCE</scope>
    <source>
        <strain evidence="1">Ctino4</strain>
    </source>
</reference>
<protein>
    <submittedName>
        <fullName evidence="1">Uncharacterized protein</fullName>
    </submittedName>
</protein>
<evidence type="ECO:0000313" key="1">
    <source>
        <dbReference type="EMBL" id="DAD85658.1"/>
    </source>
</evidence>
<proteinExistence type="predicted"/>
<accession>A0A8S5MU55</accession>
<organism evidence="1">
    <name type="scientific">Myoviridae sp. ctino4</name>
    <dbReference type="NCBI Taxonomy" id="2826686"/>
    <lineage>
        <taxon>Viruses</taxon>
        <taxon>Duplodnaviria</taxon>
        <taxon>Heunggongvirae</taxon>
        <taxon>Uroviricota</taxon>
        <taxon>Caudoviricetes</taxon>
    </lineage>
</organism>
<name>A0A8S5MU55_9CAUD</name>
<sequence>MSIRILRILEKSIDILRIIEYYTDKFLET</sequence>
<dbReference type="EMBL" id="BK014985">
    <property type="protein sequence ID" value="DAD85658.1"/>
    <property type="molecule type" value="Genomic_DNA"/>
</dbReference>